<protein>
    <submittedName>
        <fullName evidence="1">Uncharacterized protein</fullName>
    </submittedName>
</protein>
<evidence type="ECO:0000313" key="2">
    <source>
        <dbReference type="Proteomes" id="UP000501690"/>
    </source>
</evidence>
<keyword evidence="2" id="KW-1185">Reference proteome</keyword>
<proteinExistence type="predicted"/>
<organism evidence="1 2">
    <name type="scientific">Vigna unguiculata</name>
    <name type="common">Cowpea</name>
    <dbReference type="NCBI Taxonomy" id="3917"/>
    <lineage>
        <taxon>Eukaryota</taxon>
        <taxon>Viridiplantae</taxon>
        <taxon>Streptophyta</taxon>
        <taxon>Embryophyta</taxon>
        <taxon>Tracheophyta</taxon>
        <taxon>Spermatophyta</taxon>
        <taxon>Magnoliopsida</taxon>
        <taxon>eudicotyledons</taxon>
        <taxon>Gunneridae</taxon>
        <taxon>Pentapetalae</taxon>
        <taxon>rosids</taxon>
        <taxon>fabids</taxon>
        <taxon>Fabales</taxon>
        <taxon>Fabaceae</taxon>
        <taxon>Papilionoideae</taxon>
        <taxon>50 kb inversion clade</taxon>
        <taxon>NPAAA clade</taxon>
        <taxon>indigoferoid/millettioid clade</taxon>
        <taxon>Phaseoleae</taxon>
        <taxon>Vigna</taxon>
    </lineage>
</organism>
<dbReference type="Proteomes" id="UP000501690">
    <property type="component" value="Linkage Group LG11"/>
</dbReference>
<accession>A0A4D6NPB5</accession>
<dbReference type="EMBL" id="CP039355">
    <property type="protein sequence ID" value="QCE15456.1"/>
    <property type="molecule type" value="Genomic_DNA"/>
</dbReference>
<dbReference type="AlphaFoldDB" id="A0A4D6NPB5"/>
<reference evidence="1 2" key="1">
    <citation type="submission" date="2019-04" db="EMBL/GenBank/DDBJ databases">
        <title>An improved genome assembly and genetic linkage map for asparagus bean, Vigna unguiculata ssp. sesquipedialis.</title>
        <authorList>
            <person name="Xia Q."/>
            <person name="Zhang R."/>
            <person name="Dong Y."/>
        </authorList>
    </citation>
    <scope>NUCLEOTIDE SEQUENCE [LARGE SCALE GENOMIC DNA]</scope>
    <source>
        <tissue evidence="1">Leaf</tissue>
    </source>
</reference>
<gene>
    <name evidence="1" type="ORF">DEO72_LG11g2467</name>
</gene>
<name>A0A4D6NPB5_VIGUN</name>
<evidence type="ECO:0000313" key="1">
    <source>
        <dbReference type="EMBL" id="QCE15456.1"/>
    </source>
</evidence>
<sequence>MHEQWRNSTCFAQATPSCLGESCRSSYRVRLEHFAQATKTGTTSRLGEVGVVFEQWRPRLGLSETSSRLGERYSPKRGRAESCAFFSTTSRLGEVGVVFEQWRPRLGLSETSSRLGERYSPKRGRAESCAFFSTTSRLGEVGVVFEQWYGSLRRENLA</sequence>